<evidence type="ECO:0000313" key="1">
    <source>
        <dbReference type="EMBL" id="KIM55310.1"/>
    </source>
</evidence>
<dbReference type="EMBL" id="KN822137">
    <property type="protein sequence ID" value="KIM55310.1"/>
    <property type="molecule type" value="Genomic_DNA"/>
</dbReference>
<dbReference type="AlphaFoldDB" id="A0A0C3D3E1"/>
<dbReference type="InParanoid" id="A0A0C3D3E1"/>
<proteinExistence type="predicted"/>
<organism evidence="1 2">
    <name type="scientific">Scleroderma citrinum Foug A</name>
    <dbReference type="NCBI Taxonomy" id="1036808"/>
    <lineage>
        <taxon>Eukaryota</taxon>
        <taxon>Fungi</taxon>
        <taxon>Dikarya</taxon>
        <taxon>Basidiomycota</taxon>
        <taxon>Agaricomycotina</taxon>
        <taxon>Agaricomycetes</taxon>
        <taxon>Agaricomycetidae</taxon>
        <taxon>Boletales</taxon>
        <taxon>Sclerodermatineae</taxon>
        <taxon>Sclerodermataceae</taxon>
        <taxon>Scleroderma</taxon>
    </lineage>
</organism>
<feature type="non-terminal residue" evidence="1">
    <location>
        <position position="112"/>
    </location>
</feature>
<dbReference type="STRING" id="1036808.A0A0C3D3E1"/>
<evidence type="ECO:0000313" key="2">
    <source>
        <dbReference type="Proteomes" id="UP000053989"/>
    </source>
</evidence>
<dbReference type="HOGENOM" id="CLU_142395_1_0_1"/>
<reference evidence="2" key="2">
    <citation type="submission" date="2015-01" db="EMBL/GenBank/DDBJ databases">
        <title>Evolutionary Origins and Diversification of the Mycorrhizal Mutualists.</title>
        <authorList>
            <consortium name="DOE Joint Genome Institute"/>
            <consortium name="Mycorrhizal Genomics Consortium"/>
            <person name="Kohler A."/>
            <person name="Kuo A."/>
            <person name="Nagy L.G."/>
            <person name="Floudas D."/>
            <person name="Copeland A."/>
            <person name="Barry K.W."/>
            <person name="Cichocki N."/>
            <person name="Veneault-Fourrey C."/>
            <person name="LaButti K."/>
            <person name="Lindquist E.A."/>
            <person name="Lipzen A."/>
            <person name="Lundell T."/>
            <person name="Morin E."/>
            <person name="Murat C."/>
            <person name="Riley R."/>
            <person name="Ohm R."/>
            <person name="Sun H."/>
            <person name="Tunlid A."/>
            <person name="Henrissat B."/>
            <person name="Grigoriev I.V."/>
            <person name="Hibbett D.S."/>
            <person name="Martin F."/>
        </authorList>
    </citation>
    <scope>NUCLEOTIDE SEQUENCE [LARGE SCALE GENOMIC DNA]</scope>
    <source>
        <strain evidence="2">Foug A</strain>
    </source>
</reference>
<protein>
    <submittedName>
        <fullName evidence="1">Uncharacterized protein</fullName>
    </submittedName>
</protein>
<dbReference type="Proteomes" id="UP000053989">
    <property type="component" value="Unassembled WGS sequence"/>
</dbReference>
<accession>A0A0C3D3E1</accession>
<name>A0A0C3D3E1_9AGAM</name>
<keyword evidence="2" id="KW-1185">Reference proteome</keyword>
<sequence>MLCSCIGPTQCDWVLKLPAIEFAINSVHSELMGYAPFFLNTGQMPRLMIWNGTKAEEYPSVRVYAQKMKNALMAAHDALLTARMKQTEQVNKSRRLCPFVKGDLVYVSMKNI</sequence>
<dbReference type="OrthoDB" id="2665613at2759"/>
<reference evidence="1 2" key="1">
    <citation type="submission" date="2014-04" db="EMBL/GenBank/DDBJ databases">
        <authorList>
            <consortium name="DOE Joint Genome Institute"/>
            <person name="Kuo A."/>
            <person name="Kohler A."/>
            <person name="Nagy L.G."/>
            <person name="Floudas D."/>
            <person name="Copeland A."/>
            <person name="Barry K.W."/>
            <person name="Cichocki N."/>
            <person name="Veneault-Fourrey C."/>
            <person name="LaButti K."/>
            <person name="Lindquist E.A."/>
            <person name="Lipzen A."/>
            <person name="Lundell T."/>
            <person name="Morin E."/>
            <person name="Murat C."/>
            <person name="Sun H."/>
            <person name="Tunlid A."/>
            <person name="Henrissat B."/>
            <person name="Grigoriev I.V."/>
            <person name="Hibbett D.S."/>
            <person name="Martin F."/>
            <person name="Nordberg H.P."/>
            <person name="Cantor M.N."/>
            <person name="Hua S.X."/>
        </authorList>
    </citation>
    <scope>NUCLEOTIDE SEQUENCE [LARGE SCALE GENOMIC DNA]</scope>
    <source>
        <strain evidence="1 2">Foug A</strain>
    </source>
</reference>
<gene>
    <name evidence="1" type="ORF">SCLCIDRAFT_48423</name>
</gene>